<proteinExistence type="predicted"/>
<dbReference type="PROSITE" id="PS51257">
    <property type="entry name" value="PROKAR_LIPOPROTEIN"/>
    <property type="match status" value="1"/>
</dbReference>
<name>A0ABT4E0G4_9BACL</name>
<dbReference type="RefSeq" id="WP_268601736.1">
    <property type="nucleotide sequence ID" value="NZ_JAMDLV010000083.1"/>
</dbReference>
<dbReference type="EMBL" id="JAMDLW010000059">
    <property type="protein sequence ID" value="MCY9523105.1"/>
    <property type="molecule type" value="Genomic_DNA"/>
</dbReference>
<sequence length="187" mass="20505">MREKVCAMLGIVIVLACAFVVYSNRSDSRIALQQLSVKEALHIGMLKAKQWDSSAVPLYLTSVDDGLGETSGQEGKRSRWNLQVGTPDHRRAVVSIRNGRAENVYPGVGPFSPDMVVSSEGINMDSPQLVIKSKQERNLLPGIDWANGYHFVLQASNGHSTITVVGLDNTTKLQQIIYDSFSGEIMN</sequence>
<protein>
    <submittedName>
        <fullName evidence="1">Uncharacterized protein</fullName>
    </submittedName>
</protein>
<accession>A0ABT4E0G4</accession>
<gene>
    <name evidence="1" type="ORF">M5X09_26240</name>
</gene>
<evidence type="ECO:0000313" key="2">
    <source>
        <dbReference type="Proteomes" id="UP001207626"/>
    </source>
</evidence>
<organism evidence="1 2">
    <name type="scientific">Paenibacillus apiarius</name>
    <dbReference type="NCBI Taxonomy" id="46240"/>
    <lineage>
        <taxon>Bacteria</taxon>
        <taxon>Bacillati</taxon>
        <taxon>Bacillota</taxon>
        <taxon>Bacilli</taxon>
        <taxon>Bacillales</taxon>
        <taxon>Paenibacillaceae</taxon>
        <taxon>Paenibacillus</taxon>
    </lineage>
</organism>
<reference evidence="1 2" key="1">
    <citation type="submission" date="2022-05" db="EMBL/GenBank/DDBJ databases">
        <title>Genome Sequencing of Bee-Associated Microbes.</title>
        <authorList>
            <person name="Dunlap C."/>
        </authorList>
    </citation>
    <scope>NUCLEOTIDE SEQUENCE [LARGE SCALE GENOMIC DNA]</scope>
    <source>
        <strain evidence="1 2">NRRL NRS-1438</strain>
    </source>
</reference>
<keyword evidence="2" id="KW-1185">Reference proteome</keyword>
<evidence type="ECO:0000313" key="1">
    <source>
        <dbReference type="EMBL" id="MCY9523105.1"/>
    </source>
</evidence>
<comment type="caution">
    <text evidence="1">The sequence shown here is derived from an EMBL/GenBank/DDBJ whole genome shotgun (WGS) entry which is preliminary data.</text>
</comment>
<dbReference type="Proteomes" id="UP001207626">
    <property type="component" value="Unassembled WGS sequence"/>
</dbReference>